<dbReference type="InterPro" id="IPR009000">
    <property type="entry name" value="Transl_B-barrel_sf"/>
</dbReference>
<evidence type="ECO:0000256" key="7">
    <source>
        <dbReference type="HAMAP-Rule" id="MF_00054"/>
    </source>
</evidence>
<dbReference type="GO" id="GO:0003924">
    <property type="term" value="F:GTPase activity"/>
    <property type="evidence" value="ECO:0007669"/>
    <property type="project" value="InterPro"/>
</dbReference>
<evidence type="ECO:0000259" key="9">
    <source>
        <dbReference type="PROSITE" id="PS51722"/>
    </source>
</evidence>
<dbReference type="Pfam" id="PF14492">
    <property type="entry name" value="EFG_III"/>
    <property type="match status" value="1"/>
</dbReference>
<dbReference type="PROSITE" id="PS00301">
    <property type="entry name" value="G_TR_1"/>
    <property type="match status" value="1"/>
</dbReference>
<evidence type="ECO:0000256" key="3">
    <source>
        <dbReference type="ARBA" id="ARBA00022768"/>
    </source>
</evidence>
<evidence type="ECO:0000313" key="10">
    <source>
        <dbReference type="EMBL" id="SUQ18836.1"/>
    </source>
</evidence>
<dbReference type="PRINTS" id="PR00315">
    <property type="entry name" value="ELONGATNFCT"/>
</dbReference>
<dbReference type="InterPro" id="IPR020568">
    <property type="entry name" value="Ribosomal_Su5_D2-typ_SF"/>
</dbReference>
<dbReference type="Pfam" id="PF03764">
    <property type="entry name" value="EFG_IV"/>
    <property type="match status" value="1"/>
</dbReference>
<dbReference type="PANTHER" id="PTHR43636:SF2">
    <property type="entry name" value="ELONGATION FACTOR G, MITOCHONDRIAL"/>
    <property type="match status" value="1"/>
</dbReference>
<keyword evidence="3 7" id="KW-0251">Elongation factor</keyword>
<dbReference type="SUPFAM" id="SSF52540">
    <property type="entry name" value="P-loop containing nucleoside triphosphate hydrolases"/>
    <property type="match status" value="1"/>
</dbReference>
<dbReference type="NCBIfam" id="NF009381">
    <property type="entry name" value="PRK12740.1-5"/>
    <property type="match status" value="1"/>
</dbReference>
<evidence type="ECO:0000256" key="8">
    <source>
        <dbReference type="NCBIfam" id="TIGR00484"/>
    </source>
</evidence>
<dbReference type="SMART" id="SM00838">
    <property type="entry name" value="EFG_C"/>
    <property type="match status" value="1"/>
</dbReference>
<evidence type="ECO:0000256" key="1">
    <source>
        <dbReference type="ARBA" id="ARBA00005870"/>
    </source>
</evidence>
<evidence type="ECO:0000256" key="4">
    <source>
        <dbReference type="ARBA" id="ARBA00022917"/>
    </source>
</evidence>
<dbReference type="AlphaFoldDB" id="A0A380RTK8"/>
<dbReference type="InterPro" id="IPR000795">
    <property type="entry name" value="T_Tr_GTP-bd_dom"/>
</dbReference>
<evidence type="ECO:0000256" key="5">
    <source>
        <dbReference type="ARBA" id="ARBA00023134"/>
    </source>
</evidence>
<keyword evidence="7" id="KW-0963">Cytoplasm</keyword>
<dbReference type="CDD" id="cd16262">
    <property type="entry name" value="EFG_III"/>
    <property type="match status" value="1"/>
</dbReference>
<dbReference type="RefSeq" id="WP_109571673.1">
    <property type="nucleotide sequence ID" value="NZ_UHJL01000001.1"/>
</dbReference>
<dbReference type="PROSITE" id="PS51722">
    <property type="entry name" value="G_TR_2"/>
    <property type="match status" value="1"/>
</dbReference>
<keyword evidence="5 7" id="KW-0342">GTP-binding</keyword>
<dbReference type="FunFam" id="3.40.50.300:FF:000029">
    <property type="entry name" value="Elongation factor G"/>
    <property type="match status" value="1"/>
</dbReference>
<dbReference type="InterPro" id="IPR000640">
    <property type="entry name" value="EFG_V-like"/>
</dbReference>
<evidence type="ECO:0000256" key="6">
    <source>
        <dbReference type="ARBA" id="ARBA00024731"/>
    </source>
</evidence>
<dbReference type="CDD" id="cd01886">
    <property type="entry name" value="EF-G"/>
    <property type="match status" value="1"/>
</dbReference>
<dbReference type="SMART" id="SM00889">
    <property type="entry name" value="EFG_IV"/>
    <property type="match status" value="1"/>
</dbReference>
<dbReference type="InterPro" id="IPR014721">
    <property type="entry name" value="Ribsml_uS5_D2-typ_fold_subgr"/>
</dbReference>
<dbReference type="Pfam" id="PF00679">
    <property type="entry name" value="EFG_C"/>
    <property type="match status" value="1"/>
</dbReference>
<dbReference type="GO" id="GO:0005525">
    <property type="term" value="F:GTP binding"/>
    <property type="evidence" value="ECO:0007669"/>
    <property type="project" value="UniProtKB-UniRule"/>
</dbReference>
<dbReference type="Gene3D" id="2.40.30.10">
    <property type="entry name" value="Translation factors"/>
    <property type="match status" value="1"/>
</dbReference>
<name>A0A380RTK8_FIBSU</name>
<feature type="binding site" evidence="7">
    <location>
        <begin position="87"/>
        <end position="91"/>
    </location>
    <ligand>
        <name>GTP</name>
        <dbReference type="ChEBI" id="CHEBI:37565"/>
    </ligand>
</feature>
<feature type="binding site" evidence="7">
    <location>
        <begin position="14"/>
        <end position="21"/>
    </location>
    <ligand>
        <name>GTP</name>
        <dbReference type="ChEBI" id="CHEBI:37565"/>
    </ligand>
</feature>
<dbReference type="FunFam" id="3.30.70.240:FF:000001">
    <property type="entry name" value="Elongation factor G"/>
    <property type="match status" value="1"/>
</dbReference>
<sequence>MKDIQLHRNIGISAHIDSGKTTLTERILYFTKRIHAIHEVRGKDGVGATMDSMELERERGITIQSAATFANWTHTKTGEKDSINIIDTPGHVDFTIEVERSLRVLDGAILVLTGVEGVQSQSITVDRQMRRYHVPRVVFVNKCDRSGANPLRVAVMLKEKLNHKPCVMQIPIGLESNLKGVVDLLEMKAYYFEGDNGDDMIEKEIPAELVDQANEYREKLVDCCADYSDEVMEKAMEGEYGVDQIDKNLLKKVIREATIRLDITPVFMGSAHKNIGVQKLLDGVIDFLPCPTDVENKALDLDNNEAEVVLKSEDNAPLVCYAFKLVNDRYGQLTYVRVYQGTLKKGDMITNMATGKKVSVGRLVRMHADEMVDITEAGAGDIVALFGIDCASGTTFTDGKNHYNMTSMHVPNPVIELVIEAKNRDDLDNMSKALNRFTKEDPTFQVEVDKESGQTIIKGMGELHLDVYIERMRREYKCDVTTGAPQVAYRETITRPAKFDYTHKKQTGGSGQYAKVVGEMRPMAVEGDQEKVYNFVNSVVGGRIPKEYIPSCDKGFQSCMEAGSLIGFPVVGIEMEVQDGAFHPVDSSDMAFQVAARMAFREAFAKAGAQILEPIMKVEIQTPTEFQGGVVGNVSQRRGSIVGTSEELGMTTITAEVPLSEMFGYATDLRSMTQGKAEFTMEFCKYLPVPKNIQEELIKKYGDKVKARA</sequence>
<feature type="binding site" evidence="7">
    <location>
        <begin position="141"/>
        <end position="144"/>
    </location>
    <ligand>
        <name>GTP</name>
        <dbReference type="ChEBI" id="CHEBI:37565"/>
    </ligand>
</feature>
<dbReference type="InterPro" id="IPR035647">
    <property type="entry name" value="EFG_III/V"/>
</dbReference>
<dbReference type="FunFam" id="2.40.30.10:FF:000022">
    <property type="entry name" value="Elongation factor G, mitochondrial"/>
    <property type="match status" value="1"/>
</dbReference>
<dbReference type="SUPFAM" id="SSF54211">
    <property type="entry name" value="Ribosomal protein S5 domain 2-like"/>
    <property type="match status" value="1"/>
</dbReference>
<dbReference type="GO" id="GO:0003746">
    <property type="term" value="F:translation elongation factor activity"/>
    <property type="evidence" value="ECO:0007669"/>
    <property type="project" value="UniProtKB-UniRule"/>
</dbReference>
<dbReference type="SUPFAM" id="SSF50447">
    <property type="entry name" value="Translation proteins"/>
    <property type="match status" value="1"/>
</dbReference>
<accession>A0A380RTK8</accession>
<organism evidence="10 11">
    <name type="scientific">Fibrobacter succinogenes</name>
    <name type="common">Bacteroides succinogenes</name>
    <dbReference type="NCBI Taxonomy" id="833"/>
    <lineage>
        <taxon>Bacteria</taxon>
        <taxon>Pseudomonadati</taxon>
        <taxon>Fibrobacterota</taxon>
        <taxon>Fibrobacteria</taxon>
        <taxon>Fibrobacterales</taxon>
        <taxon>Fibrobacteraceae</taxon>
        <taxon>Fibrobacter</taxon>
    </lineage>
</organism>
<dbReference type="FunFam" id="3.30.230.10:FF:000003">
    <property type="entry name" value="Elongation factor G"/>
    <property type="match status" value="1"/>
</dbReference>
<dbReference type="Gene3D" id="3.30.230.10">
    <property type="match status" value="1"/>
</dbReference>
<dbReference type="Pfam" id="PF00009">
    <property type="entry name" value="GTP_EFTU"/>
    <property type="match status" value="1"/>
</dbReference>
<dbReference type="InterPro" id="IPR004540">
    <property type="entry name" value="Transl_elong_EFG/EF2"/>
</dbReference>
<keyword evidence="4 7" id="KW-0648">Protein biosynthesis</keyword>
<comment type="subcellular location">
    <subcellularLocation>
        <location evidence="7">Cytoplasm</location>
    </subcellularLocation>
</comment>
<dbReference type="NCBIfam" id="TIGR00484">
    <property type="entry name" value="EF-G"/>
    <property type="match status" value="1"/>
</dbReference>
<dbReference type="Proteomes" id="UP000255423">
    <property type="component" value="Unassembled WGS sequence"/>
</dbReference>
<dbReference type="Gene3D" id="3.40.50.300">
    <property type="entry name" value="P-loop containing nucleotide triphosphate hydrolases"/>
    <property type="match status" value="1"/>
</dbReference>
<keyword evidence="2 7" id="KW-0547">Nucleotide-binding</keyword>
<dbReference type="Pfam" id="PF03144">
    <property type="entry name" value="GTP_EFTU_D2"/>
    <property type="match status" value="1"/>
</dbReference>
<feature type="domain" description="Tr-type G" evidence="9">
    <location>
        <begin position="5"/>
        <end position="292"/>
    </location>
</feature>
<protein>
    <recommendedName>
        <fullName evidence="7 8">Elongation factor G</fullName>
        <shortName evidence="7">EF-G</shortName>
    </recommendedName>
</protein>
<dbReference type="InterPro" id="IPR004161">
    <property type="entry name" value="EFTu-like_2"/>
</dbReference>
<dbReference type="InterPro" id="IPR027417">
    <property type="entry name" value="P-loop_NTPase"/>
</dbReference>
<dbReference type="EMBL" id="UHJL01000001">
    <property type="protein sequence ID" value="SUQ18836.1"/>
    <property type="molecule type" value="Genomic_DNA"/>
</dbReference>
<proteinExistence type="inferred from homology"/>
<dbReference type="SUPFAM" id="SSF54980">
    <property type="entry name" value="EF-G C-terminal domain-like"/>
    <property type="match status" value="2"/>
</dbReference>
<dbReference type="Gene3D" id="3.30.70.870">
    <property type="entry name" value="Elongation Factor G (Translational Gtpase), domain 3"/>
    <property type="match status" value="1"/>
</dbReference>
<dbReference type="InterPro" id="IPR041095">
    <property type="entry name" value="EFG_II"/>
</dbReference>
<dbReference type="HAMAP" id="MF_00054_B">
    <property type="entry name" value="EF_G_EF_2_B"/>
    <property type="match status" value="1"/>
</dbReference>
<comment type="similarity">
    <text evidence="1 7">Belongs to the TRAFAC class translation factor GTPase superfamily. Classic translation factor GTPase family. EF-G/EF-2 subfamily.</text>
</comment>
<dbReference type="InterPro" id="IPR005225">
    <property type="entry name" value="Small_GTP-bd"/>
</dbReference>
<evidence type="ECO:0000256" key="2">
    <source>
        <dbReference type="ARBA" id="ARBA00022741"/>
    </source>
</evidence>
<dbReference type="InterPro" id="IPR005517">
    <property type="entry name" value="Transl_elong_EFG/EF2_IV"/>
</dbReference>
<comment type="function">
    <text evidence="6 7">Catalyzes the GTP-dependent ribosomal translocation step during translation elongation. During this step, the ribosome changes from the pre-translocational (PRE) to the post-translocational (POST) state as the newly formed A-site-bound peptidyl-tRNA and P-site-bound deacylated tRNA move to the P and E sites, respectively. Catalyzes the coordinated movement of the two tRNA molecules, the mRNA and conformational changes in the ribosome.</text>
</comment>
<reference evidence="10 11" key="1">
    <citation type="submission" date="2017-08" db="EMBL/GenBank/DDBJ databases">
        <authorList>
            <person name="de Groot N.N."/>
        </authorList>
    </citation>
    <scope>NUCLEOTIDE SEQUENCE [LARGE SCALE GENOMIC DNA]</scope>
    <source>
        <strain evidence="10 11">HM2</strain>
    </source>
</reference>
<dbReference type="CDD" id="cd01434">
    <property type="entry name" value="EFG_mtEFG1_IV"/>
    <property type="match status" value="1"/>
</dbReference>
<dbReference type="GO" id="GO:0005737">
    <property type="term" value="C:cytoplasm"/>
    <property type="evidence" value="ECO:0007669"/>
    <property type="project" value="UniProtKB-SubCell"/>
</dbReference>
<dbReference type="InterPro" id="IPR031157">
    <property type="entry name" value="G_TR_CS"/>
</dbReference>
<dbReference type="NCBIfam" id="TIGR00231">
    <property type="entry name" value="small_GTP"/>
    <property type="match status" value="1"/>
</dbReference>
<dbReference type="FunFam" id="3.30.70.870:FF:000001">
    <property type="entry name" value="Elongation factor G"/>
    <property type="match status" value="1"/>
</dbReference>
<dbReference type="Gene3D" id="3.30.70.240">
    <property type="match status" value="1"/>
</dbReference>
<gene>
    <name evidence="7" type="primary">fusA</name>
    <name evidence="10" type="ORF">SAMN05661053_0056</name>
</gene>
<dbReference type="PANTHER" id="PTHR43636">
    <property type="entry name" value="ELONGATION FACTOR G, MITOCHONDRIAL"/>
    <property type="match status" value="1"/>
</dbReference>
<dbReference type="InterPro" id="IPR009022">
    <property type="entry name" value="EFG_III"/>
</dbReference>
<dbReference type="InterPro" id="IPR047872">
    <property type="entry name" value="EFG_IV"/>
</dbReference>
<dbReference type="CDD" id="cd04091">
    <property type="entry name" value="mtEFG1_II_like"/>
    <property type="match status" value="1"/>
</dbReference>
<evidence type="ECO:0000313" key="11">
    <source>
        <dbReference type="Proteomes" id="UP000255423"/>
    </source>
</evidence>